<sequence>MFALSYSSSTSPPRPTQGYLQPLLNTDSCCPLQAATVCTQQQLKATLGWRRRPPPSTSKRTKQEAAVAVHSQRQSVSQSQEPSLIEATFKEWRIVLRNNLFHWYTDTFAVGHQCSVEWRIVLRNNLFHWYMDAFAVGHQYWLKKEGKKPVQK</sequence>
<dbReference type="WBParaSite" id="TMUE_3000012396.1">
    <property type="protein sequence ID" value="TMUE_3000012396.1"/>
    <property type="gene ID" value="WBGene00301552"/>
</dbReference>
<accession>A0A5S6QYD0</accession>
<keyword evidence="1" id="KW-1185">Reference proteome</keyword>
<name>A0A5S6QYD0_TRIMR</name>
<reference evidence="2" key="1">
    <citation type="submission" date="2019-12" db="UniProtKB">
        <authorList>
            <consortium name="WormBaseParasite"/>
        </authorList>
    </citation>
    <scope>IDENTIFICATION</scope>
</reference>
<evidence type="ECO:0000313" key="2">
    <source>
        <dbReference type="WBParaSite" id="TMUE_3000012396.1"/>
    </source>
</evidence>
<evidence type="ECO:0000313" key="1">
    <source>
        <dbReference type="Proteomes" id="UP000046395"/>
    </source>
</evidence>
<proteinExistence type="predicted"/>
<protein>
    <submittedName>
        <fullName evidence="2">Uncharacterized protein</fullName>
    </submittedName>
</protein>
<organism evidence="1 2">
    <name type="scientific">Trichuris muris</name>
    <name type="common">Mouse whipworm</name>
    <dbReference type="NCBI Taxonomy" id="70415"/>
    <lineage>
        <taxon>Eukaryota</taxon>
        <taxon>Metazoa</taxon>
        <taxon>Ecdysozoa</taxon>
        <taxon>Nematoda</taxon>
        <taxon>Enoplea</taxon>
        <taxon>Dorylaimia</taxon>
        <taxon>Trichinellida</taxon>
        <taxon>Trichuridae</taxon>
        <taxon>Trichuris</taxon>
    </lineage>
</organism>
<dbReference type="AlphaFoldDB" id="A0A5S6QYD0"/>
<dbReference type="Proteomes" id="UP000046395">
    <property type="component" value="Unassembled WGS sequence"/>
</dbReference>